<dbReference type="HOGENOM" id="CLU_075939_2_0_0"/>
<dbReference type="EMBL" id="LN824141">
    <property type="protein sequence ID" value="CEP78998.1"/>
    <property type="molecule type" value="Genomic_DNA"/>
</dbReference>
<dbReference type="OrthoDB" id="9790002at2"/>
<dbReference type="CDD" id="cd00495">
    <property type="entry name" value="Ribosomal_L25_TL5_CTC"/>
    <property type="match status" value="1"/>
</dbReference>
<organism evidence="9 10">
    <name type="scientific">Defluviitoga tunisiensis</name>
    <dbReference type="NCBI Taxonomy" id="1006576"/>
    <lineage>
        <taxon>Bacteria</taxon>
        <taxon>Thermotogati</taxon>
        <taxon>Thermotogota</taxon>
        <taxon>Thermotogae</taxon>
        <taxon>Petrotogales</taxon>
        <taxon>Petrotogaceae</taxon>
        <taxon>Defluviitoga</taxon>
    </lineage>
</organism>
<evidence type="ECO:0000259" key="7">
    <source>
        <dbReference type="Pfam" id="PF01386"/>
    </source>
</evidence>
<feature type="domain" description="Large ribosomal subunit protein bL25 beta" evidence="8">
    <location>
        <begin position="104"/>
        <end position="189"/>
    </location>
</feature>
<dbReference type="Pfam" id="PF01386">
    <property type="entry name" value="Ribosomal_L25p"/>
    <property type="match status" value="1"/>
</dbReference>
<dbReference type="GO" id="GO:0006412">
    <property type="term" value="P:translation"/>
    <property type="evidence" value="ECO:0007669"/>
    <property type="project" value="UniProtKB-UniRule"/>
</dbReference>
<dbReference type="RefSeq" id="WP_045088339.1">
    <property type="nucleotide sequence ID" value="NZ_LN824141.1"/>
</dbReference>
<dbReference type="Pfam" id="PF14693">
    <property type="entry name" value="Ribosomal_TL5_C"/>
    <property type="match status" value="1"/>
</dbReference>
<proteinExistence type="inferred from homology"/>
<dbReference type="SUPFAM" id="SSF50715">
    <property type="entry name" value="Ribosomal protein L25-like"/>
    <property type="match status" value="1"/>
</dbReference>
<dbReference type="InterPro" id="IPR011035">
    <property type="entry name" value="Ribosomal_bL25/Gln-tRNA_synth"/>
</dbReference>
<comment type="similarity">
    <text evidence="5">Belongs to the bacterial ribosomal protein bL25 family. CTC subfamily.</text>
</comment>
<reference evidence="10" key="1">
    <citation type="submission" date="2014-11" db="EMBL/GenBank/DDBJ databases">
        <authorList>
            <person name="Wibberg D."/>
        </authorList>
    </citation>
    <scope>NUCLEOTIDE SEQUENCE [LARGE SCALE GENOMIC DNA]</scope>
    <source>
        <strain evidence="10">L3</strain>
    </source>
</reference>
<dbReference type="Gene3D" id="2.40.240.10">
    <property type="entry name" value="Ribosomal Protein L25, Chain P"/>
    <property type="match status" value="1"/>
</dbReference>
<feature type="domain" description="Large ribosomal subunit protein bL25 L25" evidence="7">
    <location>
        <begin position="7"/>
        <end position="96"/>
    </location>
</feature>
<keyword evidence="3 5" id="KW-0689">Ribosomal protein</keyword>
<gene>
    <name evidence="5" type="primary">rplY</name>
    <name evidence="5" type="synonym">ctc</name>
    <name evidence="9" type="synonym">rpiY</name>
    <name evidence="9" type="ORF">DTL3_1710</name>
</gene>
<evidence type="ECO:0000256" key="1">
    <source>
        <dbReference type="ARBA" id="ARBA00022730"/>
    </source>
</evidence>
<name>A0A0C7P0C6_DEFTU</name>
<dbReference type="InterPro" id="IPR020056">
    <property type="entry name" value="Rbsml_bL25/Gln-tRNA_synth_N"/>
</dbReference>
<keyword evidence="10" id="KW-1185">Reference proteome</keyword>
<dbReference type="STRING" id="1006576.DTL3_1710"/>
<dbReference type="Proteomes" id="UP000032809">
    <property type="component" value="Chromosome I"/>
</dbReference>
<dbReference type="InterPro" id="IPR001021">
    <property type="entry name" value="Ribosomal_bL25_long"/>
</dbReference>
<evidence type="ECO:0000313" key="10">
    <source>
        <dbReference type="Proteomes" id="UP000032809"/>
    </source>
</evidence>
<dbReference type="NCBIfam" id="TIGR00731">
    <property type="entry name" value="bL25_bact_ctc"/>
    <property type="match status" value="1"/>
</dbReference>
<evidence type="ECO:0000259" key="8">
    <source>
        <dbReference type="Pfam" id="PF14693"/>
    </source>
</evidence>
<evidence type="ECO:0000313" key="9">
    <source>
        <dbReference type="EMBL" id="CEP78998.1"/>
    </source>
</evidence>
<evidence type="ECO:0000256" key="3">
    <source>
        <dbReference type="ARBA" id="ARBA00022980"/>
    </source>
</evidence>
<comment type="function">
    <text evidence="5">This is one of the proteins that binds to the 5S RNA in the ribosome where it forms part of the central protuberance.</text>
</comment>
<accession>A0A0C7P0C6</accession>
<evidence type="ECO:0000256" key="2">
    <source>
        <dbReference type="ARBA" id="ARBA00022884"/>
    </source>
</evidence>
<dbReference type="KEGG" id="dtn:DTL3_1710"/>
<sequence>MAHAYTLEVLERDPKLKANKHRKENLVPAVVYGPSMKENKCINIRTNDVERLIEKATATTLIELNITGESSNEKLTVFIKTIQRHKVTDKPIHLDFYCPQEGRKMNINIPISYLGEPAGVEQGGTLNIYLHEIPVEILPSDIIESLELDISDLQIGDNITIEDIKKLLPESAEILLDDEEVLAGVIEPREIVEEEEVVEEEVEEGEAPTEPEVIKEKAPTEAKEEE</sequence>
<evidence type="ECO:0000256" key="6">
    <source>
        <dbReference type="SAM" id="MobiDB-lite"/>
    </source>
</evidence>
<feature type="compositionally biased region" description="Acidic residues" evidence="6">
    <location>
        <begin position="194"/>
        <end position="209"/>
    </location>
</feature>
<protein>
    <recommendedName>
        <fullName evidence="5">Large ribosomal subunit protein bL25</fullName>
    </recommendedName>
    <alternativeName>
        <fullName evidence="5">General stress protein CTC</fullName>
    </alternativeName>
</protein>
<dbReference type="HAMAP" id="MF_01334">
    <property type="entry name" value="Ribosomal_bL25_CTC"/>
    <property type="match status" value="1"/>
</dbReference>
<keyword evidence="2 5" id="KW-0694">RNA-binding</keyword>
<comment type="subunit">
    <text evidence="5">Part of the 50S ribosomal subunit; part of the 5S rRNA/L5/L18/L25 subcomplex. Contacts the 5S rRNA. Binds to the 5S rRNA independently of L5 and L18.</text>
</comment>
<dbReference type="GO" id="GO:0008097">
    <property type="term" value="F:5S rRNA binding"/>
    <property type="evidence" value="ECO:0007669"/>
    <property type="project" value="InterPro"/>
</dbReference>
<dbReference type="GO" id="GO:0003735">
    <property type="term" value="F:structural constituent of ribosome"/>
    <property type="evidence" value="ECO:0007669"/>
    <property type="project" value="InterPro"/>
</dbReference>
<feature type="region of interest" description="Disordered" evidence="6">
    <location>
        <begin position="194"/>
        <end position="226"/>
    </location>
</feature>
<evidence type="ECO:0000256" key="5">
    <source>
        <dbReference type="HAMAP-Rule" id="MF_01334"/>
    </source>
</evidence>
<dbReference type="PANTHER" id="PTHR33284">
    <property type="entry name" value="RIBOSOMAL PROTEIN L25/GLN-TRNA SYNTHETASE, ANTI-CODON-BINDING DOMAIN-CONTAINING PROTEIN"/>
    <property type="match status" value="1"/>
</dbReference>
<keyword evidence="4 5" id="KW-0687">Ribonucleoprotein</keyword>
<dbReference type="Gene3D" id="2.170.120.20">
    <property type="entry name" value="Ribosomal protein L25, beta domain"/>
    <property type="match status" value="1"/>
</dbReference>
<dbReference type="GO" id="GO:0022625">
    <property type="term" value="C:cytosolic large ribosomal subunit"/>
    <property type="evidence" value="ECO:0007669"/>
    <property type="project" value="TreeGrafter"/>
</dbReference>
<dbReference type="InterPro" id="IPR020057">
    <property type="entry name" value="Ribosomal_bL25_b-dom"/>
</dbReference>
<dbReference type="AlphaFoldDB" id="A0A0C7P0C6"/>
<dbReference type="InterPro" id="IPR037121">
    <property type="entry name" value="Ribosomal_bL25_C"/>
</dbReference>
<feature type="compositionally biased region" description="Basic and acidic residues" evidence="6">
    <location>
        <begin position="212"/>
        <end position="226"/>
    </location>
</feature>
<evidence type="ECO:0000256" key="4">
    <source>
        <dbReference type="ARBA" id="ARBA00023274"/>
    </source>
</evidence>
<dbReference type="PANTHER" id="PTHR33284:SF1">
    <property type="entry name" value="RIBOSOMAL PROTEIN L25_GLN-TRNA SYNTHETASE, ANTI-CODON-BINDING DOMAIN-CONTAINING PROTEIN"/>
    <property type="match status" value="1"/>
</dbReference>
<dbReference type="InterPro" id="IPR029751">
    <property type="entry name" value="Ribosomal_L25_dom"/>
</dbReference>
<dbReference type="InterPro" id="IPR020930">
    <property type="entry name" value="Ribosomal_uL5_bac-type"/>
</dbReference>
<keyword evidence="1 5" id="KW-0699">rRNA-binding</keyword>